<feature type="transmembrane region" description="Helical" evidence="6">
    <location>
        <begin position="218"/>
        <end position="238"/>
    </location>
</feature>
<feature type="transmembrane region" description="Helical" evidence="6">
    <location>
        <begin position="110"/>
        <end position="132"/>
    </location>
</feature>
<evidence type="ECO:0000313" key="8">
    <source>
        <dbReference type="EMBL" id="MDQ1210407.1"/>
    </source>
</evidence>
<dbReference type="Pfam" id="PF07690">
    <property type="entry name" value="MFS_1"/>
    <property type="match status" value="1"/>
</dbReference>
<feature type="transmembrane region" description="Helical" evidence="6">
    <location>
        <begin position="86"/>
        <end position="104"/>
    </location>
</feature>
<evidence type="ECO:0000256" key="6">
    <source>
        <dbReference type="SAM" id="Phobius"/>
    </source>
</evidence>
<keyword evidence="5 6" id="KW-0472">Membrane</keyword>
<dbReference type="Proteomes" id="UP001233360">
    <property type="component" value="Unassembled WGS sequence"/>
</dbReference>
<dbReference type="EMBL" id="JAUTBK010000002">
    <property type="protein sequence ID" value="MDQ1210407.1"/>
    <property type="molecule type" value="Genomic_DNA"/>
</dbReference>
<feature type="transmembrane region" description="Helical" evidence="6">
    <location>
        <begin position="15"/>
        <end position="39"/>
    </location>
</feature>
<sequence>MSSSSNTSVPPIRQYPLFLIILALATGGFCIGTTEFVAMGLIQEIAADLHISVPQAGHFISAYALGVVIGAPVIAILGARVPRKSLLLGLMLFYGVANALTALAKTPEMVLISRFIAGFPHGAYFGVAALVAAELAGPKKRASAVAQVMMGLTVATVLGVPLATWIGQQFGWRAGFEFSAAIAFITLISVAIFVPYIAVRTTASIKTELAGLKNINMWLTLAVGAIGFGGMFSVYSYVSPILTEYTKVNIAIVPIALAIWGIGMVIGGLVAGWLADKNLNRTLVGVLISSALAFILASFFMSNIYTAIAGLFLIGITVMGLGGGLQMRLMDVAGDAQGVAASLNHSAFNIANALGAFLGGWVLSHQMGWIAPIWVGFVLSLGGLIILLIAFAVEKKTSSNQCA</sequence>
<dbReference type="InterPro" id="IPR050189">
    <property type="entry name" value="MFS_Efflux_Transporters"/>
</dbReference>
<evidence type="ECO:0000256" key="5">
    <source>
        <dbReference type="ARBA" id="ARBA00023136"/>
    </source>
</evidence>
<dbReference type="PANTHER" id="PTHR43124:SF3">
    <property type="entry name" value="CHLORAMPHENICOL EFFLUX PUMP RV0191"/>
    <property type="match status" value="1"/>
</dbReference>
<keyword evidence="9" id="KW-1185">Reference proteome</keyword>
<dbReference type="CDD" id="cd17324">
    <property type="entry name" value="MFS_NepI_like"/>
    <property type="match status" value="1"/>
</dbReference>
<feature type="transmembrane region" description="Helical" evidence="6">
    <location>
        <begin position="346"/>
        <end position="363"/>
    </location>
</feature>
<feature type="transmembrane region" description="Helical" evidence="6">
    <location>
        <begin position="59"/>
        <end position="79"/>
    </location>
</feature>
<evidence type="ECO:0000256" key="1">
    <source>
        <dbReference type="ARBA" id="ARBA00004651"/>
    </source>
</evidence>
<dbReference type="InterPro" id="IPR011701">
    <property type="entry name" value="MFS"/>
</dbReference>
<reference evidence="8 9" key="1">
    <citation type="submission" date="2023-07" db="EMBL/GenBank/DDBJ databases">
        <title>Functional and genomic diversity of the sorghum phyllosphere microbiome.</title>
        <authorList>
            <person name="Shade A."/>
        </authorList>
    </citation>
    <scope>NUCLEOTIDE SEQUENCE [LARGE SCALE GENOMIC DNA]</scope>
    <source>
        <strain evidence="8 9">SORGH_AS_0887</strain>
    </source>
</reference>
<evidence type="ECO:0000259" key="7">
    <source>
        <dbReference type="PROSITE" id="PS50850"/>
    </source>
</evidence>
<keyword evidence="4 6" id="KW-1133">Transmembrane helix</keyword>
<protein>
    <submittedName>
        <fullName evidence="8">DHA1 family inner membrane transport protein</fullName>
    </submittedName>
</protein>
<dbReference type="InterPro" id="IPR036259">
    <property type="entry name" value="MFS_trans_sf"/>
</dbReference>
<dbReference type="InterPro" id="IPR020846">
    <property type="entry name" value="MFS_dom"/>
</dbReference>
<dbReference type="Gene3D" id="1.20.1250.20">
    <property type="entry name" value="MFS general substrate transporter like domains"/>
    <property type="match status" value="2"/>
</dbReference>
<feature type="transmembrane region" description="Helical" evidence="6">
    <location>
        <begin position="178"/>
        <end position="198"/>
    </location>
</feature>
<dbReference type="SUPFAM" id="SSF103473">
    <property type="entry name" value="MFS general substrate transporter"/>
    <property type="match status" value="1"/>
</dbReference>
<comment type="subcellular location">
    <subcellularLocation>
        <location evidence="1">Cell membrane</location>
        <topology evidence="1">Multi-pass membrane protein</topology>
    </subcellularLocation>
</comment>
<feature type="domain" description="Major facilitator superfamily (MFS) profile" evidence="7">
    <location>
        <begin position="20"/>
        <end position="398"/>
    </location>
</feature>
<feature type="transmembrane region" description="Helical" evidence="6">
    <location>
        <begin position="307"/>
        <end position="325"/>
    </location>
</feature>
<feature type="transmembrane region" description="Helical" evidence="6">
    <location>
        <begin position="282"/>
        <end position="301"/>
    </location>
</feature>
<evidence type="ECO:0000256" key="4">
    <source>
        <dbReference type="ARBA" id="ARBA00022989"/>
    </source>
</evidence>
<name>A0ABU0V0Q8_ACIBI</name>
<dbReference type="RefSeq" id="WP_307005032.1">
    <property type="nucleotide sequence ID" value="NZ_JAUTBK010000002.1"/>
</dbReference>
<gene>
    <name evidence="8" type="ORF">QE380_003330</name>
</gene>
<feature type="transmembrane region" description="Helical" evidence="6">
    <location>
        <begin position="369"/>
        <end position="393"/>
    </location>
</feature>
<keyword evidence="2" id="KW-1003">Cell membrane</keyword>
<evidence type="ECO:0000313" key="9">
    <source>
        <dbReference type="Proteomes" id="UP001233360"/>
    </source>
</evidence>
<proteinExistence type="predicted"/>
<keyword evidence="3 6" id="KW-0812">Transmembrane</keyword>
<dbReference type="PANTHER" id="PTHR43124">
    <property type="entry name" value="PURINE EFFLUX PUMP PBUE"/>
    <property type="match status" value="1"/>
</dbReference>
<organism evidence="8 9">
    <name type="scientific">Acinetobacter baylyi</name>
    <dbReference type="NCBI Taxonomy" id="202950"/>
    <lineage>
        <taxon>Bacteria</taxon>
        <taxon>Pseudomonadati</taxon>
        <taxon>Pseudomonadota</taxon>
        <taxon>Gammaproteobacteria</taxon>
        <taxon>Moraxellales</taxon>
        <taxon>Moraxellaceae</taxon>
        <taxon>Acinetobacter</taxon>
    </lineage>
</organism>
<comment type="caution">
    <text evidence="8">The sequence shown here is derived from an EMBL/GenBank/DDBJ whole genome shotgun (WGS) entry which is preliminary data.</text>
</comment>
<accession>A0ABU0V0Q8</accession>
<evidence type="ECO:0000256" key="2">
    <source>
        <dbReference type="ARBA" id="ARBA00022475"/>
    </source>
</evidence>
<feature type="transmembrane region" description="Helical" evidence="6">
    <location>
        <begin position="144"/>
        <end position="166"/>
    </location>
</feature>
<evidence type="ECO:0000256" key="3">
    <source>
        <dbReference type="ARBA" id="ARBA00022692"/>
    </source>
</evidence>
<feature type="transmembrane region" description="Helical" evidence="6">
    <location>
        <begin position="250"/>
        <end position="275"/>
    </location>
</feature>
<dbReference type="PROSITE" id="PS50850">
    <property type="entry name" value="MFS"/>
    <property type="match status" value="1"/>
</dbReference>